<keyword evidence="6" id="KW-0560">Oxidoreductase</keyword>
<gene>
    <name evidence="11" type="primary">OGFOD1</name>
    <name evidence="11" type="ORF">TNCT_476581</name>
</gene>
<dbReference type="InterPro" id="IPR039558">
    <property type="entry name" value="TPA1/OFD1_N"/>
</dbReference>
<evidence type="ECO:0000256" key="8">
    <source>
        <dbReference type="ARBA" id="ARBA00029938"/>
    </source>
</evidence>
<comment type="catalytic activity">
    <reaction evidence="9">
        <text>[ribosomal protein uS12]-L-proline + 2-oxoglutarate + O2 = [ribosomal protein uS12]-(3S)-3-hydroxy-L-proline + succinate + CO2</text>
        <dbReference type="Rhea" id="RHEA:54156"/>
        <dbReference type="Rhea" id="RHEA-COMP:13816"/>
        <dbReference type="Rhea" id="RHEA-COMP:13818"/>
        <dbReference type="ChEBI" id="CHEBI:15379"/>
        <dbReference type="ChEBI" id="CHEBI:16526"/>
        <dbReference type="ChEBI" id="CHEBI:16810"/>
        <dbReference type="ChEBI" id="CHEBI:30031"/>
        <dbReference type="ChEBI" id="CHEBI:50342"/>
        <dbReference type="ChEBI" id="CHEBI:85428"/>
    </reaction>
</comment>
<dbReference type="GO" id="GO:0031543">
    <property type="term" value="F:peptidyl-proline dioxygenase activity"/>
    <property type="evidence" value="ECO:0007669"/>
    <property type="project" value="UniProtKB-ARBA"/>
</dbReference>
<name>A0A8X6LBD0_TRICU</name>
<dbReference type="PROSITE" id="PS51471">
    <property type="entry name" value="FE2OG_OXY"/>
    <property type="match status" value="1"/>
</dbReference>
<sequence length="537" mass="62606">MPNFASLLLGDFLHRVLNDTNYASKILQMCDMDLDEASRALYINISYYLRAMEKTNGKHNLEEDSIRKRAKVDNTTINGTINDSYLELEFMKTLTNCFCEKQEGLFENGAKIINEPFTCCVLPNFIQSDDFMEELKKEIEDLEVELKLSDLYQFKQSKDLSTFKTPYISHLKNLIYGKFLEWMKTITNIPLTDQVDMFCSCYTYTDHLLCHDDELEGRRIAYIYYLSPEWEEKFGGRLDLFNTVSEEPSEVITSFIPKWNNLIFFEVSPVSYHQVSEVLGFKTRTSISGWFYGPSLNPAIHPIEEVLFKSPAPDTVDLKLWINPTYLQPETQVYIRQSFEESSEIELMDFLQFERYEEVCNALASNHIKWQHKGPPTRRKFEEIVNMEEMPAIVNECYSLFSSESFLLVLSNLTGLRLHPDCTNNGIKMAEVNSCMRQWSPGFYTLLHDQSFMEYATLNAGLCFNCPEWEVECGGYTSYVAKEEKEELLRVDPKPNSLALVYITEETANFIKYINCRANERSSPRFQDIFSVYREKE</sequence>
<dbReference type="InterPro" id="IPR006620">
    <property type="entry name" value="Pro_4_hyd_alph"/>
</dbReference>
<evidence type="ECO:0000256" key="3">
    <source>
        <dbReference type="ARBA" id="ARBA00022723"/>
    </source>
</evidence>
<dbReference type="GO" id="GO:0006449">
    <property type="term" value="P:regulation of translational termination"/>
    <property type="evidence" value="ECO:0007669"/>
    <property type="project" value="TreeGrafter"/>
</dbReference>
<keyword evidence="12" id="KW-1185">Reference proteome</keyword>
<proteinExistence type="inferred from homology"/>
<comment type="caution">
    <text evidence="11">The sequence shown here is derived from an EMBL/GenBank/DDBJ whole genome shotgun (WGS) entry which is preliminary data.</text>
</comment>
<comment type="similarity">
    <text evidence="2">Belongs to the TPA1 family.</text>
</comment>
<reference evidence="11" key="1">
    <citation type="submission" date="2020-07" db="EMBL/GenBank/DDBJ databases">
        <title>Multicomponent nature underlies the extraordinary mechanical properties of spider dragline silk.</title>
        <authorList>
            <person name="Kono N."/>
            <person name="Nakamura H."/>
            <person name="Mori M."/>
            <person name="Yoshida Y."/>
            <person name="Ohtoshi R."/>
            <person name="Malay A.D."/>
            <person name="Moran D.A.P."/>
            <person name="Tomita M."/>
            <person name="Numata K."/>
            <person name="Arakawa K."/>
        </authorList>
    </citation>
    <scope>NUCLEOTIDE SEQUENCE</scope>
</reference>
<keyword evidence="4" id="KW-0847">Vitamin C</keyword>
<organism evidence="11 12">
    <name type="scientific">Trichonephila clavata</name>
    <name type="common">Joro spider</name>
    <name type="synonym">Nephila clavata</name>
    <dbReference type="NCBI Taxonomy" id="2740835"/>
    <lineage>
        <taxon>Eukaryota</taxon>
        <taxon>Metazoa</taxon>
        <taxon>Ecdysozoa</taxon>
        <taxon>Arthropoda</taxon>
        <taxon>Chelicerata</taxon>
        <taxon>Arachnida</taxon>
        <taxon>Araneae</taxon>
        <taxon>Araneomorphae</taxon>
        <taxon>Entelegynae</taxon>
        <taxon>Araneoidea</taxon>
        <taxon>Nephilidae</taxon>
        <taxon>Trichonephila</taxon>
    </lineage>
</organism>
<evidence type="ECO:0000256" key="5">
    <source>
        <dbReference type="ARBA" id="ARBA00022964"/>
    </source>
</evidence>
<accession>A0A8X6LBD0</accession>
<dbReference type="Pfam" id="PF13661">
    <property type="entry name" value="2OG-FeII_Oxy_4"/>
    <property type="match status" value="1"/>
</dbReference>
<dbReference type="GO" id="GO:0031418">
    <property type="term" value="F:L-ascorbic acid binding"/>
    <property type="evidence" value="ECO:0007669"/>
    <property type="project" value="UniProtKB-KW"/>
</dbReference>
<evidence type="ECO:0000256" key="9">
    <source>
        <dbReference type="ARBA" id="ARBA00047444"/>
    </source>
</evidence>
<dbReference type="InterPro" id="IPR019601">
    <property type="entry name" value="Oxoglutarate/Fe-dep_Oase_C"/>
</dbReference>
<evidence type="ECO:0000256" key="7">
    <source>
        <dbReference type="ARBA" id="ARBA00023004"/>
    </source>
</evidence>
<keyword evidence="3" id="KW-0479">Metal-binding</keyword>
<dbReference type="PANTHER" id="PTHR12117:SF0">
    <property type="entry name" value="PROLYL 3-HYDROXYLASE OGFOD1"/>
    <property type="match status" value="1"/>
</dbReference>
<evidence type="ECO:0000256" key="6">
    <source>
        <dbReference type="ARBA" id="ARBA00023002"/>
    </source>
</evidence>
<evidence type="ECO:0000256" key="1">
    <source>
        <dbReference type="ARBA" id="ARBA00001961"/>
    </source>
</evidence>
<dbReference type="InterPro" id="IPR005123">
    <property type="entry name" value="Oxoglu/Fe-dep_dioxygenase_dom"/>
</dbReference>
<dbReference type="GO" id="GO:0005506">
    <property type="term" value="F:iron ion binding"/>
    <property type="evidence" value="ECO:0007669"/>
    <property type="project" value="InterPro"/>
</dbReference>
<evidence type="ECO:0000313" key="12">
    <source>
        <dbReference type="Proteomes" id="UP000887116"/>
    </source>
</evidence>
<protein>
    <recommendedName>
        <fullName evidence="8">uS12 prolyl 3-hydroxylase</fullName>
    </recommendedName>
</protein>
<keyword evidence="5" id="KW-0223">Dioxygenase</keyword>
<evidence type="ECO:0000313" key="11">
    <source>
        <dbReference type="EMBL" id="GFR03490.1"/>
    </source>
</evidence>
<dbReference type="PANTHER" id="PTHR12117">
    <property type="entry name" value="HISTONE ACETYLTRANSFERASE COMPLEX"/>
    <property type="match status" value="1"/>
</dbReference>
<dbReference type="EMBL" id="BMAO01025557">
    <property type="protein sequence ID" value="GFR03490.1"/>
    <property type="molecule type" value="Genomic_DNA"/>
</dbReference>
<dbReference type="Gene3D" id="2.60.120.620">
    <property type="entry name" value="q2cbj1_9rhob like domain"/>
    <property type="match status" value="2"/>
</dbReference>
<feature type="domain" description="Fe2OG dioxygenase" evidence="10">
    <location>
        <begin position="193"/>
        <end position="293"/>
    </location>
</feature>
<evidence type="ECO:0000256" key="2">
    <source>
        <dbReference type="ARBA" id="ARBA00007443"/>
    </source>
</evidence>
<dbReference type="AlphaFoldDB" id="A0A8X6LBD0"/>
<dbReference type="Pfam" id="PF10637">
    <property type="entry name" value="Ofd1_CTDD"/>
    <property type="match status" value="1"/>
</dbReference>
<dbReference type="InterPro" id="IPR051842">
    <property type="entry name" value="uS12_prolyl_hydroxylase"/>
</dbReference>
<evidence type="ECO:0000259" key="10">
    <source>
        <dbReference type="PROSITE" id="PS51471"/>
    </source>
</evidence>
<keyword evidence="7" id="KW-0408">Iron</keyword>
<dbReference type="SMART" id="SM00702">
    <property type="entry name" value="P4Hc"/>
    <property type="match status" value="1"/>
</dbReference>
<dbReference type="OrthoDB" id="6422766at2759"/>
<dbReference type="Proteomes" id="UP000887116">
    <property type="component" value="Unassembled WGS sequence"/>
</dbReference>
<dbReference type="GO" id="GO:0005737">
    <property type="term" value="C:cytoplasm"/>
    <property type="evidence" value="ECO:0007669"/>
    <property type="project" value="TreeGrafter"/>
</dbReference>
<evidence type="ECO:0000256" key="4">
    <source>
        <dbReference type="ARBA" id="ARBA00022896"/>
    </source>
</evidence>
<comment type="cofactor">
    <cofactor evidence="1">
        <name>L-ascorbate</name>
        <dbReference type="ChEBI" id="CHEBI:38290"/>
    </cofactor>
</comment>